<feature type="transmembrane region" description="Helical" evidence="2">
    <location>
        <begin position="400"/>
        <end position="420"/>
    </location>
</feature>
<comment type="caution">
    <text evidence="3">The sequence shown here is derived from an EMBL/GenBank/DDBJ whole genome shotgun (WGS) entry which is preliminary data.</text>
</comment>
<name>A0AAD5XV93_9FUNG</name>
<evidence type="ECO:0000313" key="3">
    <source>
        <dbReference type="EMBL" id="KAJ3204966.1"/>
    </source>
</evidence>
<accession>A0AAD5XV93</accession>
<gene>
    <name evidence="3" type="ORF">HK099_000965</name>
</gene>
<dbReference type="PANTHER" id="PTHR16189">
    <property type="entry name" value="TRANSMEMBRANE PROTEIN 104-RELATED"/>
    <property type="match status" value="1"/>
</dbReference>
<evidence type="ECO:0000256" key="1">
    <source>
        <dbReference type="SAM" id="MobiDB-lite"/>
    </source>
</evidence>
<feature type="transmembrane region" description="Helical" evidence="2">
    <location>
        <begin position="174"/>
        <end position="194"/>
    </location>
</feature>
<feature type="compositionally biased region" description="Polar residues" evidence="1">
    <location>
        <begin position="707"/>
        <end position="731"/>
    </location>
</feature>
<proteinExistence type="predicted"/>
<feature type="transmembrane region" description="Helical" evidence="2">
    <location>
        <begin position="200"/>
        <end position="224"/>
    </location>
</feature>
<feature type="transmembrane region" description="Helical" evidence="2">
    <location>
        <begin position="328"/>
        <end position="351"/>
    </location>
</feature>
<reference evidence="3" key="1">
    <citation type="submission" date="2020-05" db="EMBL/GenBank/DDBJ databases">
        <title>Phylogenomic resolution of chytrid fungi.</title>
        <authorList>
            <person name="Stajich J.E."/>
            <person name="Amses K."/>
            <person name="Simmons R."/>
            <person name="Seto K."/>
            <person name="Myers J."/>
            <person name="Bonds A."/>
            <person name="Quandt C.A."/>
            <person name="Barry K."/>
            <person name="Liu P."/>
            <person name="Grigoriev I."/>
            <person name="Longcore J.E."/>
            <person name="James T.Y."/>
        </authorList>
    </citation>
    <scope>NUCLEOTIDE SEQUENCE</scope>
    <source>
        <strain evidence="3">JEL0476</strain>
    </source>
</reference>
<protein>
    <recommendedName>
        <fullName evidence="5">Amino acid transporter transmembrane domain-containing protein</fullName>
    </recommendedName>
</protein>
<organism evidence="3 4">
    <name type="scientific">Clydaea vesicula</name>
    <dbReference type="NCBI Taxonomy" id="447962"/>
    <lineage>
        <taxon>Eukaryota</taxon>
        <taxon>Fungi</taxon>
        <taxon>Fungi incertae sedis</taxon>
        <taxon>Chytridiomycota</taxon>
        <taxon>Chytridiomycota incertae sedis</taxon>
        <taxon>Chytridiomycetes</taxon>
        <taxon>Lobulomycetales</taxon>
        <taxon>Lobulomycetaceae</taxon>
        <taxon>Clydaea</taxon>
    </lineage>
</organism>
<dbReference type="EMBL" id="JADGJW010001248">
    <property type="protein sequence ID" value="KAJ3204966.1"/>
    <property type="molecule type" value="Genomic_DNA"/>
</dbReference>
<feature type="region of interest" description="Disordered" evidence="1">
    <location>
        <begin position="558"/>
        <end position="633"/>
    </location>
</feature>
<dbReference type="PANTHER" id="PTHR16189:SF3">
    <property type="entry name" value="AMINO ACID TRANSPORTER TRANSMEMBRANE DOMAIN-CONTAINING PROTEIN"/>
    <property type="match status" value="1"/>
</dbReference>
<evidence type="ECO:0000256" key="2">
    <source>
        <dbReference type="SAM" id="Phobius"/>
    </source>
</evidence>
<keyword evidence="2" id="KW-0472">Membrane</keyword>
<feature type="transmembrane region" description="Helical" evidence="2">
    <location>
        <begin position="426"/>
        <end position="445"/>
    </location>
</feature>
<feature type="compositionally biased region" description="Basic and acidic residues" evidence="1">
    <location>
        <begin position="494"/>
        <end position="505"/>
    </location>
</feature>
<evidence type="ECO:0008006" key="5">
    <source>
        <dbReference type="Google" id="ProtNLM"/>
    </source>
</evidence>
<feature type="transmembrane region" description="Helical" evidence="2">
    <location>
        <begin position="819"/>
        <end position="843"/>
    </location>
</feature>
<feature type="transmembrane region" description="Helical" evidence="2">
    <location>
        <begin position="259"/>
        <end position="280"/>
    </location>
</feature>
<sequence length="847" mass="93572">MNSGGLTRRIKGGNRRATINKLLKSKTVAFFPGICLLINAMTGPAIPFTAQLFQSGGYVPTLLLFLLFAILSTFCCLFIVEAMQAIPGNKHFQGTVEFATLINFYFGDTAHLIGQICLYGAVQSNAVQSIALSAQTFDNIILLIFKKTCGLSFTQGFLCVSSPSTLPSPFGETLMIFTSGFLLVLVISIPLGFLNLDDNIGIQIGAFILTVLMMLQWVIGSILVRSESISSLTLQALENNSTYSETFNDGQLDVVGKDFLGLTGNIMLSLAFTFVVPSWVNLKKKDVNTQGALWASSGISIILYIMIGIFPALAYNFTSKNNNMITPISLYGVPVILSKITTYAFPIIMLLPSKNFTTLSFLTSVDFFPLIGIPVSFLVTQNNLVQNELTSKRMGYFLSFILPWFVSIPFISGTLLGSFINWCGVIFVSSANFIIPILIFLRCLVFRKKYNSDRTTLSSKQRKLLKLIHISSKTIRQFVDLSAFPVKKNAPEVKASVDEGEHRSNESSVGAALSDGDGIEFTKEERNEIGSLNLMGENVGKPPQFSTNSGFLRKLTELKRSPVKRSESQHHLTSRTTSEEELDLASVDDLEIDKLLEDDVPDPEEEDRIIHRQKTQKKLAEKQLEEGDGSQSKSSFAFSTLMRDKNSDIGGSKTSLISVPDDIELHQTNLTKPETVSVTEGKHDDSAAADDSLKSPISPHLIPLKRNPSNNTSSSLQPPKSNLTTEEGSSTKSRKPVSFLEEKRSKTPSLLGVEGAKDNIFPDENQDELLRKNFRFKDEDLLQEFRRKQTLPTHPLFVTSVIFRTIPTSITPYVKPRTIALICLVLCSTFTVINIVVNLINLFNPSN</sequence>
<keyword evidence="2" id="KW-0812">Transmembrane</keyword>
<feature type="transmembrane region" description="Helical" evidence="2">
    <location>
        <begin position="292"/>
        <end position="316"/>
    </location>
</feature>
<feature type="region of interest" description="Disordered" evidence="1">
    <location>
        <begin position="669"/>
        <end position="743"/>
    </location>
</feature>
<keyword evidence="4" id="KW-1185">Reference proteome</keyword>
<dbReference type="AlphaFoldDB" id="A0AAD5XV93"/>
<keyword evidence="2" id="KW-1133">Transmembrane helix</keyword>
<feature type="compositionally biased region" description="Basic and acidic residues" evidence="1">
    <location>
        <begin position="558"/>
        <end position="570"/>
    </location>
</feature>
<dbReference type="Proteomes" id="UP001211065">
    <property type="component" value="Unassembled WGS sequence"/>
</dbReference>
<feature type="compositionally biased region" description="Polar residues" evidence="1">
    <location>
        <begin position="669"/>
        <end position="678"/>
    </location>
</feature>
<feature type="compositionally biased region" description="Acidic residues" evidence="1">
    <location>
        <begin position="598"/>
        <end position="607"/>
    </location>
</feature>
<feature type="transmembrane region" description="Helical" evidence="2">
    <location>
        <begin position="28"/>
        <end position="46"/>
    </location>
</feature>
<feature type="region of interest" description="Disordered" evidence="1">
    <location>
        <begin position="494"/>
        <end position="514"/>
    </location>
</feature>
<evidence type="ECO:0000313" key="4">
    <source>
        <dbReference type="Proteomes" id="UP001211065"/>
    </source>
</evidence>
<feature type="transmembrane region" description="Helical" evidence="2">
    <location>
        <begin position="58"/>
        <end position="80"/>
    </location>
</feature>
<feature type="compositionally biased region" description="Acidic residues" evidence="1">
    <location>
        <begin position="579"/>
        <end position="591"/>
    </location>
</feature>